<dbReference type="Pfam" id="PF00106">
    <property type="entry name" value="adh_short"/>
    <property type="match status" value="1"/>
</dbReference>
<dbReference type="InterPro" id="IPR002347">
    <property type="entry name" value="SDR_fam"/>
</dbReference>
<organism evidence="4 5">
    <name type="scientific">Heterostelium pallidum (strain ATCC 26659 / Pp 5 / PN500)</name>
    <name type="common">Cellular slime mold</name>
    <name type="synonym">Polysphondylium pallidum</name>
    <dbReference type="NCBI Taxonomy" id="670386"/>
    <lineage>
        <taxon>Eukaryota</taxon>
        <taxon>Amoebozoa</taxon>
        <taxon>Evosea</taxon>
        <taxon>Eumycetozoa</taxon>
        <taxon>Dictyostelia</taxon>
        <taxon>Acytosteliales</taxon>
        <taxon>Acytosteliaceae</taxon>
        <taxon>Heterostelium</taxon>
    </lineage>
</organism>
<dbReference type="OMA" id="DQGSMCM"/>
<dbReference type="SUPFAM" id="SSF51735">
    <property type="entry name" value="NAD(P)-binding Rossmann-fold domains"/>
    <property type="match status" value="1"/>
</dbReference>
<evidence type="ECO:0000256" key="1">
    <source>
        <dbReference type="ARBA" id="ARBA00006484"/>
    </source>
</evidence>
<dbReference type="AlphaFoldDB" id="D3BP37"/>
<evidence type="ECO:0000313" key="4">
    <source>
        <dbReference type="EMBL" id="EFA77047.1"/>
    </source>
</evidence>
<keyword evidence="2" id="KW-0560">Oxidoreductase</keyword>
<gene>
    <name evidence="4" type="ORF">PPL_09800</name>
</gene>
<reference evidence="4 5" key="1">
    <citation type="journal article" date="2011" name="Genome Res.">
        <title>Phylogeny-wide analysis of social amoeba genomes highlights ancient origins for complex intercellular communication.</title>
        <authorList>
            <person name="Heidel A.J."/>
            <person name="Lawal H.M."/>
            <person name="Felder M."/>
            <person name="Schilde C."/>
            <person name="Helps N.R."/>
            <person name="Tunggal B."/>
            <person name="Rivero F."/>
            <person name="John U."/>
            <person name="Schleicher M."/>
            <person name="Eichinger L."/>
            <person name="Platzer M."/>
            <person name="Noegel A.A."/>
            <person name="Schaap P."/>
            <person name="Gloeckner G."/>
        </authorList>
    </citation>
    <scope>NUCLEOTIDE SEQUENCE [LARGE SCALE GENOMIC DNA]</scope>
    <source>
        <strain evidence="5">ATCC 26659 / Pp 5 / PN500</strain>
    </source>
</reference>
<feature type="transmembrane region" description="Helical" evidence="3">
    <location>
        <begin position="300"/>
        <end position="319"/>
    </location>
</feature>
<feature type="transmembrane region" description="Helical" evidence="3">
    <location>
        <begin position="6"/>
        <end position="29"/>
    </location>
</feature>
<dbReference type="EMBL" id="ADBJ01000044">
    <property type="protein sequence ID" value="EFA77047.1"/>
    <property type="molecule type" value="Genomic_DNA"/>
</dbReference>
<evidence type="ECO:0000256" key="2">
    <source>
        <dbReference type="ARBA" id="ARBA00023002"/>
    </source>
</evidence>
<evidence type="ECO:0000256" key="3">
    <source>
        <dbReference type="SAM" id="Phobius"/>
    </source>
</evidence>
<dbReference type="InterPro" id="IPR036291">
    <property type="entry name" value="NAD(P)-bd_dom_sf"/>
</dbReference>
<dbReference type="PANTHER" id="PTHR42901:SF1">
    <property type="entry name" value="ALCOHOL DEHYDROGENASE"/>
    <property type="match status" value="1"/>
</dbReference>
<dbReference type="Proteomes" id="UP000001396">
    <property type="component" value="Unassembled WGS sequence"/>
</dbReference>
<dbReference type="STRING" id="670386.D3BP37"/>
<proteinExistence type="inferred from homology"/>
<keyword evidence="5" id="KW-1185">Reference proteome</keyword>
<accession>D3BP37</accession>
<name>D3BP37_HETP5</name>
<evidence type="ECO:0000313" key="5">
    <source>
        <dbReference type="Proteomes" id="UP000001396"/>
    </source>
</evidence>
<dbReference type="GO" id="GO:0016491">
    <property type="term" value="F:oxidoreductase activity"/>
    <property type="evidence" value="ECO:0007669"/>
    <property type="project" value="UniProtKB-KW"/>
</dbReference>
<keyword evidence="3" id="KW-1133">Transmembrane helix</keyword>
<dbReference type="PANTHER" id="PTHR42901">
    <property type="entry name" value="ALCOHOL DEHYDROGENASE"/>
    <property type="match status" value="1"/>
</dbReference>
<sequence length="330" mass="37132">MYTFEILLLAVATAVMYFINKFTYFIFLLSIIYSYKHVKAPYVLIPLLKVQNLRTKYNAKWAIVTGASSGIGECISRKLAEQQISVVLVSNDEARLQAVASDLKTLYKVDTRIVVVDLRENNDVLLREVRKATDDIDVQLVFNNAGYIAMEGFHQSTVESKLDNLNCNAINAIRLTDHFYKRMLHSKQRGAIVFTSSSASVCPSPYSVMYSAGKALLTSFAESLSIESRQHGIDILAIQPGYVRTKIFDPLPKLALLNFLRLVAQEPVDVVNIMFKCVGRLGMTVVDSGFFAFLSKMARIFLGGNLMTVIIAFIVNHLMKDMEQYRIIKI</sequence>
<dbReference type="Gene3D" id="3.40.50.720">
    <property type="entry name" value="NAD(P)-binding Rossmann-like Domain"/>
    <property type="match status" value="1"/>
</dbReference>
<comment type="similarity">
    <text evidence="1">Belongs to the short-chain dehydrogenases/reductases (SDR) family.</text>
</comment>
<dbReference type="GeneID" id="31365273"/>
<dbReference type="PRINTS" id="PR00081">
    <property type="entry name" value="GDHRDH"/>
</dbReference>
<protein>
    <submittedName>
        <fullName evidence="4">Uncharacterized protein</fullName>
    </submittedName>
</protein>
<dbReference type="InParanoid" id="D3BP37"/>
<keyword evidence="3" id="KW-0812">Transmembrane</keyword>
<keyword evidence="3" id="KW-0472">Membrane</keyword>
<dbReference type="RefSeq" id="XP_020429177.1">
    <property type="nucleotide sequence ID" value="XM_020580590.1"/>
</dbReference>
<comment type="caution">
    <text evidence="4">The sequence shown here is derived from an EMBL/GenBank/DDBJ whole genome shotgun (WGS) entry which is preliminary data.</text>
</comment>